<evidence type="ECO:0000313" key="3">
    <source>
        <dbReference type="EMBL" id="MCD9880546.1"/>
    </source>
</evidence>
<dbReference type="Proteomes" id="UP001108029">
    <property type="component" value="Unassembled WGS sequence"/>
</dbReference>
<dbReference type="InterPro" id="IPR049050">
    <property type="entry name" value="nSTAND3"/>
</dbReference>
<keyword evidence="4" id="KW-1185">Reference proteome</keyword>
<dbReference type="EMBL" id="JAJSBI010000041">
    <property type="protein sequence ID" value="MCD9880546.1"/>
    <property type="molecule type" value="Genomic_DNA"/>
</dbReference>
<comment type="caution">
    <text evidence="3">The sequence shown here is derived from an EMBL/GenBank/DDBJ whole genome shotgun (WGS) entry which is preliminary data.</text>
</comment>
<protein>
    <recommendedName>
        <fullName evidence="2">Novel STAND NTPase 3 domain-containing protein</fullName>
    </recommendedName>
</protein>
<feature type="compositionally biased region" description="Basic and acidic residues" evidence="1">
    <location>
        <begin position="37"/>
        <end position="66"/>
    </location>
</feature>
<gene>
    <name evidence="3" type="ORF">LJ657_44765</name>
</gene>
<evidence type="ECO:0000256" key="1">
    <source>
        <dbReference type="SAM" id="MobiDB-lite"/>
    </source>
</evidence>
<dbReference type="InterPro" id="IPR027417">
    <property type="entry name" value="P-loop_NTPase"/>
</dbReference>
<organism evidence="3 4">
    <name type="scientific">Streptomyces guryensis</name>
    <dbReference type="NCBI Taxonomy" id="2886947"/>
    <lineage>
        <taxon>Bacteria</taxon>
        <taxon>Bacillati</taxon>
        <taxon>Actinomycetota</taxon>
        <taxon>Actinomycetes</taxon>
        <taxon>Kitasatosporales</taxon>
        <taxon>Streptomycetaceae</taxon>
        <taxon>Streptomyces</taxon>
    </lineage>
</organism>
<dbReference type="RefSeq" id="WP_232655476.1">
    <property type="nucleotide sequence ID" value="NZ_JAJSBI010000041.1"/>
</dbReference>
<feature type="domain" description="Novel STAND NTPase 3" evidence="2">
    <location>
        <begin position="144"/>
        <end position="193"/>
    </location>
</feature>
<name>A0A9Q3VY19_9ACTN</name>
<reference evidence="3" key="1">
    <citation type="submission" date="2021-12" db="EMBL/GenBank/DDBJ databases">
        <authorList>
            <person name="Lee J.-H."/>
            <person name="Kim S.-B."/>
        </authorList>
    </citation>
    <scope>NUCLEOTIDE SEQUENCE</scope>
    <source>
        <strain evidence="3">NR30</strain>
    </source>
</reference>
<sequence length="745" mass="80143">MNEEESAKRPQGTPEPPEADDPRESAETAPPPEPTEDDPKPGGDRSADKADHADHADNADTRHGTEQPDQAEPTDKADKPDKPDRAKRADETGQAQHNVNQYFYGALDAPGAIFGIGTADSGNARRRAVGRLDAGEADAILAPYVEPDCFEDAVRALQQDGVVVLVGPPGTGKRSAAVALVAKVAEGTEYVVLSPGRSLDDLAGGRPVFEKGVGYVLIDRMNEAVGGTADFDWRRVRDTVREHGAHLVVTTVYQGEGDAPGSVRHMPWRPPDLTAVLRLRLVRAGCGEDTVEQAASLMPAGCRIAEVAAAAARIAGGADPAGVWQEYGAAAAQPVRDWFDEPRSPQEWTEVTALAFVTGLGYRDFETCQEHLEERVAATFPALATDEETAEAARRDADRRLSLSRNSLVAVEERKDGSLTRSALVFPHPQYRQWVLEELWNKRSTAYWDGVRDWLTDLVATQPGLGLQLSVASGLALLTRPAFDEVEENYLHPWAAGAAGPAGQSTATLVLHCMCLDEGLAATALSVARGWARSPDPALSSTATAAFSGALGVCFPTDAVKALLHRTLGRFDDQAWEAMVALAGLVVVLMECDQDAGAVLRPLAYRLKDEGGKLTAHQRDRTLDAVLTVVRARHTRSGRMVCAVLPARDPRQADPIGELWAGLLAHRPCRRRVLLCLDTTLRDLPAVTDEPEQAAERLGRSLGAALPPDERPRLGPFLRQVVGRFDEATAPLIDTFLGAVLSTED</sequence>
<feature type="compositionally biased region" description="Basic and acidic residues" evidence="1">
    <location>
        <begin position="73"/>
        <end position="91"/>
    </location>
</feature>
<dbReference type="Gene3D" id="3.40.50.300">
    <property type="entry name" value="P-loop containing nucleotide triphosphate hydrolases"/>
    <property type="match status" value="1"/>
</dbReference>
<feature type="region of interest" description="Disordered" evidence="1">
    <location>
        <begin position="1"/>
        <end position="97"/>
    </location>
</feature>
<dbReference type="SUPFAM" id="SSF52540">
    <property type="entry name" value="P-loop containing nucleoside triphosphate hydrolases"/>
    <property type="match status" value="1"/>
</dbReference>
<evidence type="ECO:0000259" key="2">
    <source>
        <dbReference type="Pfam" id="PF20720"/>
    </source>
</evidence>
<proteinExistence type="predicted"/>
<dbReference type="Pfam" id="PF20720">
    <property type="entry name" value="nSTAND3"/>
    <property type="match status" value="1"/>
</dbReference>
<evidence type="ECO:0000313" key="4">
    <source>
        <dbReference type="Proteomes" id="UP001108029"/>
    </source>
</evidence>
<dbReference type="AlphaFoldDB" id="A0A9Q3VY19"/>
<accession>A0A9Q3VY19</accession>